<dbReference type="Proteomes" id="UP001428290">
    <property type="component" value="Unassembled WGS sequence"/>
</dbReference>
<protein>
    <submittedName>
        <fullName evidence="1">Uncharacterized protein</fullName>
    </submittedName>
</protein>
<proteinExistence type="predicted"/>
<reference evidence="1 2" key="1">
    <citation type="submission" date="2024-02" db="EMBL/GenBank/DDBJ databases">
        <title>Herpetosiphon gulosus NBRC 112829.</title>
        <authorList>
            <person name="Ichikawa N."/>
            <person name="Katano-Makiyama Y."/>
            <person name="Hidaka K."/>
        </authorList>
    </citation>
    <scope>NUCLEOTIDE SEQUENCE [LARGE SCALE GENOMIC DNA]</scope>
    <source>
        <strain evidence="1 2">NBRC 112829</strain>
    </source>
</reference>
<evidence type="ECO:0000313" key="1">
    <source>
        <dbReference type="EMBL" id="GAA5528223.1"/>
    </source>
</evidence>
<sequence>MIAHHMCWVLFVPSPPSPLSRPAGGGKHWIMTIGSPLARRRGRGVGGEGMLAGFKNLPTQEIKAP</sequence>
<accession>A0ABP9X074</accession>
<keyword evidence="2" id="KW-1185">Reference proteome</keyword>
<name>A0ABP9X074_9CHLR</name>
<evidence type="ECO:0000313" key="2">
    <source>
        <dbReference type="Proteomes" id="UP001428290"/>
    </source>
</evidence>
<organism evidence="1 2">
    <name type="scientific">Herpetosiphon gulosus</name>
    <dbReference type="NCBI Taxonomy" id="1973496"/>
    <lineage>
        <taxon>Bacteria</taxon>
        <taxon>Bacillati</taxon>
        <taxon>Chloroflexota</taxon>
        <taxon>Chloroflexia</taxon>
        <taxon>Herpetosiphonales</taxon>
        <taxon>Herpetosiphonaceae</taxon>
        <taxon>Herpetosiphon</taxon>
    </lineage>
</organism>
<comment type="caution">
    <text evidence="1">The sequence shown here is derived from an EMBL/GenBank/DDBJ whole genome shotgun (WGS) entry which is preliminary data.</text>
</comment>
<dbReference type="EMBL" id="BAABRU010000006">
    <property type="protein sequence ID" value="GAA5528223.1"/>
    <property type="molecule type" value="Genomic_DNA"/>
</dbReference>
<gene>
    <name evidence="1" type="ORF">Hgul01_02020</name>
</gene>